<dbReference type="GO" id="GO:0009116">
    <property type="term" value="P:nucleoside metabolic process"/>
    <property type="evidence" value="ECO:0007669"/>
    <property type="project" value="InterPro"/>
</dbReference>
<dbReference type="InterPro" id="IPR000845">
    <property type="entry name" value="Nucleoside_phosphorylase_d"/>
</dbReference>
<proteinExistence type="predicted"/>
<dbReference type="HOGENOM" id="CLU_527715_0_0_5"/>
<dbReference type="InterPro" id="IPR035994">
    <property type="entry name" value="Nucleoside_phosphorylase_sf"/>
</dbReference>
<dbReference type="STRING" id="272942.RCAP_rcc02929"/>
<dbReference type="GO" id="GO:0008930">
    <property type="term" value="F:methylthioadenosine nucleosidase activity"/>
    <property type="evidence" value="ECO:0007669"/>
    <property type="project" value="TreeGrafter"/>
</dbReference>
<reference key="1">
    <citation type="submission" date="2008-12" db="EMBL/GenBank/DDBJ databases">
        <title>Complete genome sequence of Rhodobacter capsulatus SB1003.</title>
        <authorList>
            <person name="Strnad H."/>
            <person name="Lapidus A."/>
            <person name="Vlcek C."/>
            <person name="Ulbrich P."/>
            <person name="Paces J."/>
            <person name="Maltsev N."/>
            <person name="Kumar V."/>
            <person name="Kogan Y."/>
            <person name="Milgram A."/>
            <person name="Rebrekov D."/>
            <person name="Mazur M."/>
            <person name="Cox R."/>
            <person name="Kyrpides N."/>
            <person name="Kolar M."/>
            <person name="Sachova J."/>
            <person name="Ridl J."/>
            <person name="Ivanova N."/>
            <person name="Kapatral V."/>
            <person name="Los T."/>
            <person name="Lykidis A."/>
            <person name="Mikhailova N."/>
            <person name="Reznik G."/>
            <person name="Vasieva O."/>
            <person name="Fonstein M."/>
            <person name="Paces V."/>
            <person name="Haselkorn R."/>
        </authorList>
    </citation>
    <scope>NUCLEOTIDE SEQUENCE</scope>
    <source>
        <strain>SB1003</strain>
    </source>
</reference>
<dbReference type="RefSeq" id="WP_013068629.1">
    <property type="nucleotide sequence ID" value="NC_014034.1"/>
</dbReference>
<organism evidence="2 3">
    <name type="scientific">Rhodobacter capsulatus (strain ATCC BAA-309 / NBRC 16581 / SB1003)</name>
    <dbReference type="NCBI Taxonomy" id="272942"/>
    <lineage>
        <taxon>Bacteria</taxon>
        <taxon>Pseudomonadati</taxon>
        <taxon>Pseudomonadota</taxon>
        <taxon>Alphaproteobacteria</taxon>
        <taxon>Rhodobacterales</taxon>
        <taxon>Rhodobacter group</taxon>
        <taxon>Rhodobacter</taxon>
    </lineage>
</organism>
<gene>
    <name evidence="2" type="ordered locus">RCAP_rcc02929</name>
</gene>
<evidence type="ECO:0000313" key="2">
    <source>
        <dbReference type="EMBL" id="ADE86656.1"/>
    </source>
</evidence>
<dbReference type="SUPFAM" id="SSF53167">
    <property type="entry name" value="Purine and uridine phosphorylases"/>
    <property type="match status" value="1"/>
</dbReference>
<dbReference type="GO" id="GO:0019284">
    <property type="term" value="P:L-methionine salvage from S-adenosylmethionine"/>
    <property type="evidence" value="ECO:0007669"/>
    <property type="project" value="TreeGrafter"/>
</dbReference>
<reference evidence="2 3" key="2">
    <citation type="journal article" date="2010" name="J. Bacteriol.">
        <title>Complete genome sequence of the photosynthetic purple nonsulfur bacterium Rhodobacter capsulatus SB 1003.</title>
        <authorList>
            <person name="Strnad H."/>
            <person name="Lapidus A."/>
            <person name="Paces J."/>
            <person name="Ulbrich P."/>
            <person name="Vlcek C."/>
            <person name="Paces V."/>
            <person name="Haselkorn R."/>
        </authorList>
    </citation>
    <scope>NUCLEOTIDE SEQUENCE [LARGE SCALE GENOMIC DNA]</scope>
    <source>
        <strain evidence="3">ATCC BAA-309 / NBRC 16581 / SB1003</strain>
    </source>
</reference>
<dbReference type="Pfam" id="PF01048">
    <property type="entry name" value="PNP_UDP_1"/>
    <property type="match status" value="1"/>
</dbReference>
<dbReference type="GO" id="GO:0005829">
    <property type="term" value="C:cytosol"/>
    <property type="evidence" value="ECO:0007669"/>
    <property type="project" value="TreeGrafter"/>
</dbReference>
<accession>D5APT7</accession>
<dbReference type="GeneID" id="41344830"/>
<dbReference type="KEGG" id="rcp:RCAP_rcc02929"/>
<dbReference type="Proteomes" id="UP000002361">
    <property type="component" value="Chromosome"/>
</dbReference>
<feature type="domain" description="Nucleoside phosphorylase" evidence="1">
    <location>
        <begin position="366"/>
        <end position="592"/>
    </location>
</feature>
<evidence type="ECO:0000259" key="1">
    <source>
        <dbReference type="Pfam" id="PF01048"/>
    </source>
</evidence>
<dbReference type="GO" id="GO:0008782">
    <property type="term" value="F:adenosylhomocysteine nucleosidase activity"/>
    <property type="evidence" value="ECO:0007669"/>
    <property type="project" value="TreeGrafter"/>
</dbReference>
<dbReference type="EMBL" id="CP001312">
    <property type="protein sequence ID" value="ADE86656.1"/>
    <property type="molecule type" value="Genomic_DNA"/>
</dbReference>
<protein>
    <submittedName>
        <fullName evidence="2">Conserved domain protein</fullName>
    </submittedName>
</protein>
<dbReference type="AlphaFoldDB" id="D5APT7"/>
<keyword evidence="3" id="KW-1185">Reference proteome</keyword>
<dbReference type="PANTHER" id="PTHR46832:SF1">
    <property type="entry name" value="5'-METHYLTHIOADENOSINE_S-ADENOSYLHOMOCYSTEINE NUCLEOSIDASE"/>
    <property type="match status" value="1"/>
</dbReference>
<dbReference type="Gene3D" id="3.40.50.1580">
    <property type="entry name" value="Nucleoside phosphorylase domain"/>
    <property type="match status" value="1"/>
</dbReference>
<sequence>MTIISKPVFLDFLNREAGRAANCDRPEDDDIAIIRILVVSLAHGFSANISQVAEYCNSRPKLFSQVIKLMQRGVIDATSSNATLSEFIEDRRARYSHVPERYPFYFSDQGGLVDLQLGTRNPFSMTGDLSRLILAYDQSKFDFDLVRLSPSDRAVFESGLNVIQSKVFKREDLAITRDLLVSNIAGGEMSARQIEAATRAISALYMKNYADRRSLATCTGIPQFSYRDVVENFPAFDFPLLKRALQALGALRQVSLWSIDDIIEHYGSLPHRHFSYHLQIFLDALAISARNKVNDSSDMSSIRLHIDRVFIQYLDIDYVKKFGNPEEFYRFGIERLIQCAARISQLDPIFNSTWSSQVSHQNNDVIAVTTATDSEDDALIQKLKESGFTSSRPVRVGNGFATEYTRGTSQHVYHLRTSAGSLGVNSAGLILPAALKELGATHLISVGICFGLLPEKNGEPYQKCGDVLVSTEIQDYETARIGTEKTINRGEKLPAGTGLLQAARLVRPNFAEADFKIYFGQIISGQKLVDSKEFVENLRTEFPGAIGGEMEGNAVSASGQFNGKEWVMIKGICDWGMGKTDNWQDVAALNACDVAMKMIVTFFDAQSR</sequence>
<dbReference type="eggNOG" id="COG0775">
    <property type="taxonomic scope" value="Bacteria"/>
</dbReference>
<evidence type="ECO:0000313" key="3">
    <source>
        <dbReference type="Proteomes" id="UP000002361"/>
    </source>
</evidence>
<dbReference type="OrthoDB" id="5519916at2"/>
<dbReference type="PANTHER" id="PTHR46832">
    <property type="entry name" value="5'-METHYLTHIOADENOSINE/S-ADENOSYLHOMOCYSTEINE NUCLEOSIDASE"/>
    <property type="match status" value="1"/>
</dbReference>
<name>D5APT7_RHOCB</name>